<feature type="transmembrane region" description="Helical" evidence="1">
    <location>
        <begin position="113"/>
        <end position="132"/>
    </location>
</feature>
<sequence>MFIRRKSLTSPVPISTGYSDFIKTRNIKIFMENIMMFSLIEGLTALGAYGIIIIANNGLYDFIKNTFLSENGEVNEFSVFVNFLPVLGIAYLAGFLGYIILNSKVILIENLGAFVALALIFTIAITHFELFADINSTFIREKKLCKRFTAVVCCLWGVVFLCFMSSPDVIKATAMVFIQFLPFISKYIIPRLNAF</sequence>
<feature type="transmembrane region" description="Helical" evidence="1">
    <location>
        <begin position="77"/>
        <end position="101"/>
    </location>
</feature>
<feature type="transmembrane region" description="Helical" evidence="1">
    <location>
        <begin position="144"/>
        <end position="166"/>
    </location>
</feature>
<name>A0A8B3S1R8_9EURY</name>
<dbReference type="AlphaFoldDB" id="A0A8B3S1R8"/>
<keyword evidence="1" id="KW-0472">Membrane</keyword>
<comment type="caution">
    <text evidence="2">The sequence shown here is derived from an EMBL/GenBank/DDBJ whole genome shotgun (WGS) entry which is preliminary data.</text>
</comment>
<evidence type="ECO:0000313" key="3">
    <source>
        <dbReference type="Proteomes" id="UP000291831"/>
    </source>
</evidence>
<evidence type="ECO:0000256" key="1">
    <source>
        <dbReference type="SAM" id="Phobius"/>
    </source>
</evidence>
<evidence type="ECO:0000313" key="2">
    <source>
        <dbReference type="EMBL" id="RZB29425.1"/>
    </source>
</evidence>
<keyword evidence="1" id="KW-1133">Transmembrane helix</keyword>
<proteinExistence type="predicted"/>
<protein>
    <submittedName>
        <fullName evidence="2">Uncharacterized protein</fullName>
    </submittedName>
</protein>
<keyword evidence="1" id="KW-0812">Transmembrane</keyword>
<gene>
    <name evidence="2" type="ORF">AEth_01153</name>
</gene>
<feature type="transmembrane region" description="Helical" evidence="1">
    <location>
        <begin position="34"/>
        <end position="56"/>
    </location>
</feature>
<reference evidence="3" key="1">
    <citation type="submission" date="2019-01" db="EMBL/GenBank/DDBJ databases">
        <title>Anaerobic oxidation of ethane by archaea from a marine hydrocarbon seep.</title>
        <authorList>
            <person name="Musat F."/>
        </authorList>
    </citation>
    <scope>NUCLEOTIDE SEQUENCE [LARGE SCALE GENOMIC DNA]</scope>
</reference>
<dbReference type="Proteomes" id="UP000291831">
    <property type="component" value="Unassembled WGS sequence"/>
</dbReference>
<dbReference type="EMBL" id="RPGO01000027">
    <property type="protein sequence ID" value="RZB29425.1"/>
    <property type="molecule type" value="Genomic_DNA"/>
</dbReference>
<organism evidence="2 3">
    <name type="scientific">Candidatus Argoarchaeum ethanivorans</name>
    <dbReference type="NCBI Taxonomy" id="2608793"/>
    <lineage>
        <taxon>Archaea</taxon>
        <taxon>Methanobacteriati</taxon>
        <taxon>Methanobacteriota</taxon>
        <taxon>Stenosarchaea group</taxon>
        <taxon>Methanomicrobia</taxon>
        <taxon>Methanosarcinales</taxon>
        <taxon>Methanosarcinales incertae sedis</taxon>
        <taxon>GOM Arc I cluster</taxon>
        <taxon>Candidatus Argoarchaeum</taxon>
    </lineage>
</organism>
<accession>A0A8B3S1R8</accession>